<dbReference type="InterPro" id="IPR013767">
    <property type="entry name" value="PAS_fold"/>
</dbReference>
<reference evidence="7 8" key="1">
    <citation type="journal article" date="2016" name="Nat. Commun.">
        <title>Thousands of microbial genomes shed light on interconnected biogeochemical processes in an aquifer system.</title>
        <authorList>
            <person name="Anantharaman K."/>
            <person name="Brown C.T."/>
            <person name="Hug L.A."/>
            <person name="Sharon I."/>
            <person name="Castelle C.J."/>
            <person name="Probst A.J."/>
            <person name="Thomas B.C."/>
            <person name="Singh A."/>
            <person name="Wilkins M.J."/>
            <person name="Karaoz U."/>
            <person name="Brodie E.L."/>
            <person name="Williams K.H."/>
            <person name="Hubbard S.S."/>
            <person name="Banfield J.F."/>
        </authorList>
    </citation>
    <scope>NUCLEOTIDE SEQUENCE [LARGE SCALE GENOMIC DNA]</scope>
</reference>
<dbReference type="PROSITE" id="PS50883">
    <property type="entry name" value="EAL"/>
    <property type="match status" value="1"/>
</dbReference>
<dbReference type="Gene3D" id="6.10.340.10">
    <property type="match status" value="1"/>
</dbReference>
<dbReference type="NCBIfam" id="TIGR00254">
    <property type="entry name" value="GGDEF"/>
    <property type="match status" value="1"/>
</dbReference>
<feature type="domain" description="PAS" evidence="2">
    <location>
        <begin position="252"/>
        <end position="325"/>
    </location>
</feature>
<dbReference type="GO" id="GO:0016020">
    <property type="term" value="C:membrane"/>
    <property type="evidence" value="ECO:0007669"/>
    <property type="project" value="InterPro"/>
</dbReference>
<dbReference type="InterPro" id="IPR003660">
    <property type="entry name" value="HAMP_dom"/>
</dbReference>
<dbReference type="SMART" id="SM00052">
    <property type="entry name" value="EAL"/>
    <property type="match status" value="1"/>
</dbReference>
<feature type="domain" description="GGDEF" evidence="6">
    <location>
        <begin position="414"/>
        <end position="547"/>
    </location>
</feature>
<evidence type="ECO:0000313" key="7">
    <source>
        <dbReference type="EMBL" id="OGI51415.1"/>
    </source>
</evidence>
<dbReference type="InterPro" id="IPR019247">
    <property type="entry name" value="Histidine_kinase_BarA_N"/>
</dbReference>
<dbReference type="SMART" id="SM00304">
    <property type="entry name" value="HAMP"/>
    <property type="match status" value="1"/>
</dbReference>
<accession>A0A1F6U216</accession>
<comment type="caution">
    <text evidence="7">The sequence shown here is derived from an EMBL/GenBank/DDBJ whole genome shotgun (WGS) entry which is preliminary data.</text>
</comment>
<evidence type="ECO:0000259" key="3">
    <source>
        <dbReference type="PROSITE" id="PS50113"/>
    </source>
</evidence>
<feature type="domain" description="HAMP" evidence="5">
    <location>
        <begin position="187"/>
        <end position="239"/>
    </location>
</feature>
<dbReference type="PANTHER" id="PTHR44757:SF4">
    <property type="entry name" value="DIGUANYLATE CYCLASE DGCE-RELATED"/>
    <property type="match status" value="1"/>
</dbReference>
<dbReference type="InterPro" id="IPR029787">
    <property type="entry name" value="Nucleotide_cyclase"/>
</dbReference>
<dbReference type="CDD" id="cd06225">
    <property type="entry name" value="HAMP"/>
    <property type="match status" value="1"/>
</dbReference>
<dbReference type="SUPFAM" id="SSF158472">
    <property type="entry name" value="HAMP domain-like"/>
    <property type="match status" value="1"/>
</dbReference>
<evidence type="ECO:0000259" key="2">
    <source>
        <dbReference type="PROSITE" id="PS50112"/>
    </source>
</evidence>
<dbReference type="Pfam" id="PF00990">
    <property type="entry name" value="GGDEF"/>
    <property type="match status" value="1"/>
</dbReference>
<dbReference type="SMART" id="SM00267">
    <property type="entry name" value="GGDEF"/>
    <property type="match status" value="1"/>
</dbReference>
<dbReference type="SUPFAM" id="SSF141868">
    <property type="entry name" value="EAL domain-like"/>
    <property type="match status" value="1"/>
</dbReference>
<dbReference type="SUPFAM" id="SSF55785">
    <property type="entry name" value="PYP-like sensor domain (PAS domain)"/>
    <property type="match status" value="1"/>
</dbReference>
<dbReference type="STRING" id="1817768.A3A87_06010"/>
<dbReference type="CDD" id="cd01949">
    <property type="entry name" value="GGDEF"/>
    <property type="match status" value="1"/>
</dbReference>
<keyword evidence="1" id="KW-1133">Transmembrane helix</keyword>
<dbReference type="Proteomes" id="UP000179037">
    <property type="component" value="Unassembled WGS sequence"/>
</dbReference>
<dbReference type="SMART" id="SM00091">
    <property type="entry name" value="PAS"/>
    <property type="match status" value="1"/>
</dbReference>
<dbReference type="Pfam" id="PF00563">
    <property type="entry name" value="EAL"/>
    <property type="match status" value="1"/>
</dbReference>
<dbReference type="InterPro" id="IPR052155">
    <property type="entry name" value="Biofilm_reg_signaling"/>
</dbReference>
<evidence type="ECO:0008006" key="9">
    <source>
        <dbReference type="Google" id="ProtNLM"/>
    </source>
</evidence>
<dbReference type="Pfam" id="PF09984">
    <property type="entry name" value="sCache_4"/>
    <property type="match status" value="1"/>
</dbReference>
<dbReference type="AlphaFoldDB" id="A0A1F6U216"/>
<keyword evidence="1" id="KW-0812">Transmembrane</keyword>
<dbReference type="InterPro" id="IPR000014">
    <property type="entry name" value="PAS"/>
</dbReference>
<dbReference type="CDD" id="cd01948">
    <property type="entry name" value="EAL"/>
    <property type="match status" value="1"/>
</dbReference>
<protein>
    <recommendedName>
        <fullName evidence="9">Diguanylate cyclase</fullName>
    </recommendedName>
</protein>
<dbReference type="GO" id="GO:0006355">
    <property type="term" value="P:regulation of DNA-templated transcription"/>
    <property type="evidence" value="ECO:0007669"/>
    <property type="project" value="InterPro"/>
</dbReference>
<organism evidence="7 8">
    <name type="scientific">Candidatus Muproteobacteria bacterium RIFCSPLOWO2_01_FULL_60_18</name>
    <dbReference type="NCBI Taxonomy" id="1817768"/>
    <lineage>
        <taxon>Bacteria</taxon>
        <taxon>Pseudomonadati</taxon>
        <taxon>Pseudomonadota</taxon>
        <taxon>Candidatus Muproteobacteria</taxon>
    </lineage>
</organism>
<dbReference type="Pfam" id="PF00989">
    <property type="entry name" value="PAS"/>
    <property type="match status" value="1"/>
</dbReference>
<dbReference type="Pfam" id="PF00672">
    <property type="entry name" value="HAMP"/>
    <property type="match status" value="1"/>
</dbReference>
<dbReference type="InterPro" id="IPR043128">
    <property type="entry name" value="Rev_trsase/Diguanyl_cyclase"/>
</dbReference>
<dbReference type="InterPro" id="IPR000160">
    <property type="entry name" value="GGDEF_dom"/>
</dbReference>
<dbReference type="GO" id="GO:0003824">
    <property type="term" value="F:catalytic activity"/>
    <property type="evidence" value="ECO:0007669"/>
    <property type="project" value="UniProtKB-ARBA"/>
</dbReference>
<dbReference type="PANTHER" id="PTHR44757">
    <property type="entry name" value="DIGUANYLATE CYCLASE DGCP"/>
    <property type="match status" value="1"/>
</dbReference>
<evidence type="ECO:0000259" key="6">
    <source>
        <dbReference type="PROSITE" id="PS50887"/>
    </source>
</evidence>
<feature type="domain" description="EAL" evidence="4">
    <location>
        <begin position="558"/>
        <end position="818"/>
    </location>
</feature>
<dbReference type="InterPro" id="IPR001633">
    <property type="entry name" value="EAL_dom"/>
</dbReference>
<dbReference type="PROSITE" id="PS50112">
    <property type="entry name" value="PAS"/>
    <property type="match status" value="1"/>
</dbReference>
<name>A0A1F6U216_9PROT</name>
<dbReference type="PROSITE" id="PS50887">
    <property type="entry name" value="GGDEF"/>
    <property type="match status" value="1"/>
</dbReference>
<dbReference type="PROSITE" id="PS50113">
    <property type="entry name" value="PAC"/>
    <property type="match status" value="1"/>
</dbReference>
<evidence type="ECO:0000259" key="4">
    <source>
        <dbReference type="PROSITE" id="PS50883"/>
    </source>
</evidence>
<evidence type="ECO:0000256" key="1">
    <source>
        <dbReference type="SAM" id="Phobius"/>
    </source>
</evidence>
<dbReference type="FunFam" id="3.30.70.270:FF:000001">
    <property type="entry name" value="Diguanylate cyclase domain protein"/>
    <property type="match status" value="1"/>
</dbReference>
<evidence type="ECO:0000259" key="5">
    <source>
        <dbReference type="PROSITE" id="PS50885"/>
    </source>
</evidence>
<feature type="transmembrane region" description="Helical" evidence="1">
    <location>
        <begin position="163"/>
        <end position="183"/>
    </location>
</feature>
<evidence type="ECO:0000313" key="8">
    <source>
        <dbReference type="Proteomes" id="UP000179037"/>
    </source>
</evidence>
<dbReference type="InterPro" id="IPR000700">
    <property type="entry name" value="PAS-assoc_C"/>
</dbReference>
<dbReference type="Gene3D" id="3.30.70.270">
    <property type="match status" value="1"/>
</dbReference>
<keyword evidence="1" id="KW-0472">Membrane</keyword>
<dbReference type="NCBIfam" id="TIGR00229">
    <property type="entry name" value="sensory_box"/>
    <property type="match status" value="1"/>
</dbReference>
<dbReference type="Gene3D" id="3.20.20.450">
    <property type="entry name" value="EAL domain"/>
    <property type="match status" value="1"/>
</dbReference>
<dbReference type="Gene3D" id="3.30.450.20">
    <property type="entry name" value="PAS domain"/>
    <property type="match status" value="2"/>
</dbReference>
<proteinExistence type="predicted"/>
<dbReference type="CDD" id="cd00130">
    <property type="entry name" value="PAS"/>
    <property type="match status" value="1"/>
</dbReference>
<dbReference type="InterPro" id="IPR035919">
    <property type="entry name" value="EAL_sf"/>
</dbReference>
<dbReference type="GO" id="GO:0007165">
    <property type="term" value="P:signal transduction"/>
    <property type="evidence" value="ECO:0007669"/>
    <property type="project" value="InterPro"/>
</dbReference>
<feature type="domain" description="PAC" evidence="3">
    <location>
        <begin position="330"/>
        <end position="382"/>
    </location>
</feature>
<sequence length="830" mass="92256">MKEWSLQKRVLFLALAPLTVAVLLLSLHFTNARIQDLEEALRNRGQTIATQLAAISEDAFLSGNRKKLARFVQSTLQEKNVLAVTVTDMKGNILAHASETPDKSKPPPLAESSRYKLLAPVYYSEEAGDARPGGGAATASKKQTGWVTVQLSSAALQTEQNKILFQSLFIVLLGLVVTIVFALRMARGVTRPVISLTHAVEKIKNGVLDYRVSTQSGGEVGRLEDGINAMAAALQEARDREKKRSEDALLLEKVRAQVTLESIGDGVITTDAAGRIVYMNPVAEQFTEWKGDLAQGKPLSEVFKIFDEESNRLEEYPIHYCLREGRTIRHDSHHLLMSHEGGKIEIQDSAAPIRDRDGAILGAVVVFHDVTEIQGMARHMAFLASRDPLTGLLNRREFESRLQHVLDSARAGARTHALLYLDLDQFKIVNDTCGHVAGDELLKQLASQLQKEIRASDMLARLGGDEFGVILEDCSIDKTEQIADLLRQSVKDFRFMWEKRAFEIGVSIGLVPISRDSGGLTEVLSAADSACYIAKDRGRNRIHIYQPDDRAFAQRRGEMQWVHRLRQGLENNSFDLYCQAIVPLRDGMKQPGTFHEILVRVQDEDFVLPAAFIPAAERYHLMPSIDRWVIRTVFTMLEKYQAQTGKSDKTGGALFAVNLSGQSLGDEQFLEFVMQQFSQHRVDPRSICFEITETAAIANLARARDFIARFKHMGCRFALDDFGSGLSSFGYLKSLTVDYLKIAGDFIEGMLDDPLHRAMVEAINQVGHVMGLITIAESVESQALIDTLREIGVDHAQGHGIDTPKPLYQVLQLPEQEWDTVRTHAGGMAG</sequence>
<gene>
    <name evidence="7" type="ORF">A3A87_06010</name>
</gene>
<dbReference type="InterPro" id="IPR035965">
    <property type="entry name" value="PAS-like_dom_sf"/>
</dbReference>
<dbReference type="PROSITE" id="PS50885">
    <property type="entry name" value="HAMP"/>
    <property type="match status" value="1"/>
</dbReference>
<dbReference type="SUPFAM" id="SSF55073">
    <property type="entry name" value="Nucleotide cyclase"/>
    <property type="match status" value="1"/>
</dbReference>
<dbReference type="EMBL" id="MFTC01000042">
    <property type="protein sequence ID" value="OGI51415.1"/>
    <property type="molecule type" value="Genomic_DNA"/>
</dbReference>